<evidence type="ECO:0000313" key="2">
    <source>
        <dbReference type="EMBL" id="EHJ09390.1"/>
    </source>
</evidence>
<name>G5JEJ3_CROWT</name>
<dbReference type="Proteomes" id="UP000003477">
    <property type="component" value="Unassembled WGS sequence"/>
</dbReference>
<dbReference type="PATRIC" id="fig|423471.3.peg.5449"/>
<dbReference type="RefSeq" id="WP_007313559.1">
    <property type="nucleotide sequence ID" value="NZ_AESD01001030.1"/>
</dbReference>
<sequence>MLGFNKNIPNQTEETPDNYNQEVTTLLGELLENQDEEFVSKLMTMVFKLGLNPNDPIFVILGALGNLEFLIEQAPAALQQQFMEWRDDIGKLQMQEHKQAISNYKKDISCAVNQLLNITDKRSSRSVRSLIPASAILLSTFCLGMFAGITVPPWVQGKLGGGYSNANHSQLTHNQVSALNWAMSSEGKYARQIMNWNKGYLGDNCEEDVQELGLKLSYGTQERSNGFCVVWVKPPGQRSKIP</sequence>
<gene>
    <name evidence="2" type="ORF">CWATWH0003_B180</name>
</gene>
<proteinExistence type="predicted"/>
<accession>G5JEJ3</accession>
<dbReference type="AlphaFoldDB" id="G5JEJ3"/>
<keyword evidence="1" id="KW-0472">Membrane</keyword>
<comment type="caution">
    <text evidence="2">The sequence shown here is derived from an EMBL/GenBank/DDBJ whole genome shotgun (WGS) entry which is preliminary data.</text>
</comment>
<keyword evidence="1" id="KW-0812">Transmembrane</keyword>
<organism evidence="2 3">
    <name type="scientific">Crocosphaera watsonii WH 0003</name>
    <dbReference type="NCBI Taxonomy" id="423471"/>
    <lineage>
        <taxon>Bacteria</taxon>
        <taxon>Bacillati</taxon>
        <taxon>Cyanobacteriota</taxon>
        <taxon>Cyanophyceae</taxon>
        <taxon>Oscillatoriophycideae</taxon>
        <taxon>Chroococcales</taxon>
        <taxon>Aphanothecaceae</taxon>
        <taxon>Crocosphaera</taxon>
    </lineage>
</organism>
<protein>
    <submittedName>
        <fullName evidence="2">Permease of the drug/metabolite transporter (DMT) superfamily</fullName>
    </submittedName>
</protein>
<evidence type="ECO:0000256" key="1">
    <source>
        <dbReference type="SAM" id="Phobius"/>
    </source>
</evidence>
<evidence type="ECO:0000313" key="3">
    <source>
        <dbReference type="Proteomes" id="UP000003477"/>
    </source>
</evidence>
<dbReference type="GeneID" id="88769118"/>
<keyword evidence="1" id="KW-1133">Transmembrane helix</keyword>
<reference evidence="2 3" key="1">
    <citation type="journal article" date="2011" name="Front. Microbiol.">
        <title>Two Strains of Crocosphaera watsonii with Highly Conserved Genomes are Distinguished by Strain-Specific Features.</title>
        <authorList>
            <person name="Bench S.R."/>
            <person name="Ilikchyan I.N."/>
            <person name="Tripp H.J."/>
            <person name="Zehr J.P."/>
        </authorList>
    </citation>
    <scope>NUCLEOTIDE SEQUENCE [LARGE SCALE GENOMIC DNA]</scope>
    <source>
        <strain evidence="2 3">WH 0003</strain>
    </source>
</reference>
<dbReference type="InterPro" id="IPR046641">
    <property type="entry name" value="DUF6753"/>
</dbReference>
<feature type="transmembrane region" description="Helical" evidence="1">
    <location>
        <begin position="130"/>
        <end position="155"/>
    </location>
</feature>
<dbReference type="EMBL" id="AESD01001030">
    <property type="protein sequence ID" value="EHJ09390.1"/>
    <property type="molecule type" value="Genomic_DNA"/>
</dbReference>
<dbReference type="Pfam" id="PF20538">
    <property type="entry name" value="DUF6753"/>
    <property type="match status" value="1"/>
</dbReference>